<protein>
    <submittedName>
        <fullName evidence="1">Uncharacterized protein</fullName>
    </submittedName>
</protein>
<dbReference type="Proteomes" id="UP000245880">
    <property type="component" value="Unassembled WGS sequence"/>
</dbReference>
<keyword evidence="2" id="KW-1185">Reference proteome</keyword>
<evidence type="ECO:0000313" key="1">
    <source>
        <dbReference type="EMBL" id="PWJ59684.1"/>
    </source>
</evidence>
<sequence>MTGRLWLFLTSLRNPERGGIFIATNDTSEKQSPSGATSGLSAVGLLVLDATEASPTSTDTLILAAYPDRFIGIDDNKFVFLQYVLKNYCYYSNLI</sequence>
<reference evidence="1 2" key="1">
    <citation type="submission" date="2018-03" db="EMBL/GenBank/DDBJ databases">
        <title>Genomic Encyclopedia of Archaeal and Bacterial Type Strains, Phase II (KMG-II): from individual species to whole genera.</title>
        <authorList>
            <person name="Goeker M."/>
        </authorList>
    </citation>
    <scope>NUCLEOTIDE SEQUENCE [LARGE SCALE GENOMIC DNA]</scope>
    <source>
        <strain evidence="1 2">DSM 100346</strain>
    </source>
</reference>
<accession>A0A316AR42</accession>
<organism evidence="1 2">
    <name type="scientific">Dyadobacter jejuensis</name>
    <dbReference type="NCBI Taxonomy" id="1082580"/>
    <lineage>
        <taxon>Bacteria</taxon>
        <taxon>Pseudomonadati</taxon>
        <taxon>Bacteroidota</taxon>
        <taxon>Cytophagia</taxon>
        <taxon>Cytophagales</taxon>
        <taxon>Spirosomataceae</taxon>
        <taxon>Dyadobacter</taxon>
    </lineage>
</organism>
<gene>
    <name evidence="1" type="ORF">CLV98_102519</name>
</gene>
<name>A0A316AR42_9BACT</name>
<dbReference type="EMBL" id="QGDT01000002">
    <property type="protein sequence ID" value="PWJ59684.1"/>
    <property type="molecule type" value="Genomic_DNA"/>
</dbReference>
<proteinExistence type="predicted"/>
<evidence type="ECO:0000313" key="2">
    <source>
        <dbReference type="Proteomes" id="UP000245880"/>
    </source>
</evidence>
<dbReference type="AlphaFoldDB" id="A0A316AR42"/>
<comment type="caution">
    <text evidence="1">The sequence shown here is derived from an EMBL/GenBank/DDBJ whole genome shotgun (WGS) entry which is preliminary data.</text>
</comment>